<feature type="domain" description="LptD C-terminal" evidence="1">
    <location>
        <begin position="44"/>
        <end position="169"/>
    </location>
</feature>
<sequence length="266" mass="30989">GAEIDYRREDYYGRILGYVIDDFGKDKLGRQSSRRNLEPDNELRGRFSWRHRHFLPDKWQITTGIGYTSDENFLESYYRNEFNAGIQDETYIHMKRIDRNTAMSFLVKGRINDFSDQMEELPSAEFHLTGQSLFDDAFTLYSDTQVSRLRQRIGDKHSLLIDENMFSFFSHRTELDAPMQSGNLKIVPFVAGTFGYDDRSGFTRTLVNGSNTGRFGEDKVWFGEIGVRAFPIPYWKVYPGAKSRLWNLNGLRHIIKPELTAVLYGQ</sequence>
<evidence type="ECO:0000313" key="2">
    <source>
        <dbReference type="EMBL" id="GAG00643.1"/>
    </source>
</evidence>
<dbReference type="GO" id="GO:0061024">
    <property type="term" value="P:membrane organization"/>
    <property type="evidence" value="ECO:0007669"/>
    <property type="project" value="InterPro"/>
</dbReference>
<name>X0UJV9_9ZZZZ</name>
<proteinExistence type="predicted"/>
<evidence type="ECO:0000259" key="1">
    <source>
        <dbReference type="Pfam" id="PF04453"/>
    </source>
</evidence>
<gene>
    <name evidence="2" type="ORF">S01H1_41616</name>
</gene>
<feature type="non-terminal residue" evidence="2">
    <location>
        <position position="266"/>
    </location>
</feature>
<comment type="caution">
    <text evidence="2">The sequence shown here is derived from an EMBL/GenBank/DDBJ whole genome shotgun (WGS) entry which is preliminary data.</text>
</comment>
<dbReference type="Pfam" id="PF04453">
    <property type="entry name" value="LptD"/>
    <property type="match status" value="1"/>
</dbReference>
<dbReference type="GO" id="GO:0019867">
    <property type="term" value="C:outer membrane"/>
    <property type="evidence" value="ECO:0007669"/>
    <property type="project" value="InterPro"/>
</dbReference>
<reference evidence="2" key="1">
    <citation type="journal article" date="2014" name="Front. Microbiol.">
        <title>High frequency of phylogenetically diverse reductive dehalogenase-homologous genes in deep subseafloor sedimentary metagenomes.</title>
        <authorList>
            <person name="Kawai M."/>
            <person name="Futagami T."/>
            <person name="Toyoda A."/>
            <person name="Takaki Y."/>
            <person name="Nishi S."/>
            <person name="Hori S."/>
            <person name="Arai W."/>
            <person name="Tsubouchi T."/>
            <person name="Morono Y."/>
            <person name="Uchiyama I."/>
            <person name="Ito T."/>
            <person name="Fujiyama A."/>
            <person name="Inagaki F."/>
            <person name="Takami H."/>
        </authorList>
    </citation>
    <scope>NUCLEOTIDE SEQUENCE</scope>
    <source>
        <strain evidence="2">Expedition CK06-06</strain>
    </source>
</reference>
<organism evidence="2">
    <name type="scientific">marine sediment metagenome</name>
    <dbReference type="NCBI Taxonomy" id="412755"/>
    <lineage>
        <taxon>unclassified sequences</taxon>
        <taxon>metagenomes</taxon>
        <taxon>ecological metagenomes</taxon>
    </lineage>
</organism>
<protein>
    <recommendedName>
        <fullName evidence="1">LptD C-terminal domain-containing protein</fullName>
    </recommendedName>
</protein>
<dbReference type="EMBL" id="BARS01026406">
    <property type="protein sequence ID" value="GAG00643.1"/>
    <property type="molecule type" value="Genomic_DNA"/>
</dbReference>
<feature type="non-terminal residue" evidence="2">
    <location>
        <position position="1"/>
    </location>
</feature>
<accession>X0UJV9</accession>
<dbReference type="InterPro" id="IPR007543">
    <property type="entry name" value="LptD_C"/>
</dbReference>
<dbReference type="AlphaFoldDB" id="X0UJV9"/>